<dbReference type="Proteomes" id="UP001152797">
    <property type="component" value="Unassembled WGS sequence"/>
</dbReference>
<proteinExistence type="predicted"/>
<organism evidence="1">
    <name type="scientific">Cladocopium goreaui</name>
    <dbReference type="NCBI Taxonomy" id="2562237"/>
    <lineage>
        <taxon>Eukaryota</taxon>
        <taxon>Sar</taxon>
        <taxon>Alveolata</taxon>
        <taxon>Dinophyceae</taxon>
        <taxon>Suessiales</taxon>
        <taxon>Symbiodiniaceae</taxon>
        <taxon>Cladocopium</taxon>
    </lineage>
</organism>
<dbReference type="EMBL" id="CAMXCT030001757">
    <property type="protein sequence ID" value="CAL4780087.1"/>
    <property type="molecule type" value="Genomic_DNA"/>
</dbReference>
<evidence type="ECO:0000313" key="2">
    <source>
        <dbReference type="EMBL" id="CAL1146150.1"/>
    </source>
</evidence>
<keyword evidence="3" id="KW-1185">Reference proteome</keyword>
<reference evidence="2" key="2">
    <citation type="submission" date="2024-04" db="EMBL/GenBank/DDBJ databases">
        <authorList>
            <person name="Chen Y."/>
            <person name="Shah S."/>
            <person name="Dougan E. K."/>
            <person name="Thang M."/>
            <person name="Chan C."/>
        </authorList>
    </citation>
    <scope>NUCLEOTIDE SEQUENCE [LARGE SCALE GENOMIC DNA]</scope>
</reference>
<dbReference type="OrthoDB" id="437445at2759"/>
<dbReference type="AlphaFoldDB" id="A0A9P1CJL0"/>
<sequence>MGRSLRERTSKLEALWDRPAYRMRRFNLTAEPGEHPCWAGFKSMMRDTDRCKGWQRSYVPKGQKQSFYNTGASRSSNFTLEDVVADQINVWLEENSTDVHRDVAVKAAEIYTNALGAVELKPTEDTASWMEQECKVMGQMPFMYSCSNKINVLVQKCGFDNAFVMSNDYLVNYPAPVNNKSEPNNDIIFYLCTEMVDGNPNPYALANTFAHELAHVIQGGFGHSSGVMMEGGATWLEGNLLNLAPRPMIFAWGFRDWNRINAAHIYAETKQTNARKLLGRAGTGGWHPALLALEKRDSQ</sequence>
<comment type="caution">
    <text evidence="1">The sequence shown here is derived from an EMBL/GenBank/DDBJ whole genome shotgun (WGS) entry which is preliminary data.</text>
</comment>
<reference evidence="1" key="1">
    <citation type="submission" date="2022-10" db="EMBL/GenBank/DDBJ databases">
        <authorList>
            <person name="Chen Y."/>
            <person name="Dougan E. K."/>
            <person name="Chan C."/>
            <person name="Rhodes N."/>
            <person name="Thang M."/>
        </authorList>
    </citation>
    <scope>NUCLEOTIDE SEQUENCE</scope>
</reference>
<gene>
    <name evidence="1" type="ORF">C1SCF055_LOCUS19571</name>
</gene>
<name>A0A9P1CJL0_9DINO</name>
<evidence type="ECO:0000313" key="3">
    <source>
        <dbReference type="Proteomes" id="UP001152797"/>
    </source>
</evidence>
<dbReference type="EMBL" id="CAMXCT020001757">
    <property type="protein sequence ID" value="CAL1146150.1"/>
    <property type="molecule type" value="Genomic_DNA"/>
</dbReference>
<protein>
    <submittedName>
        <fullName evidence="1">Uncharacterized protein</fullName>
    </submittedName>
</protein>
<accession>A0A9P1CJL0</accession>
<dbReference type="EMBL" id="CAMXCT010001757">
    <property type="protein sequence ID" value="CAI3992775.1"/>
    <property type="molecule type" value="Genomic_DNA"/>
</dbReference>
<evidence type="ECO:0000313" key="1">
    <source>
        <dbReference type="EMBL" id="CAI3992775.1"/>
    </source>
</evidence>